<proteinExistence type="inferred from homology"/>
<dbReference type="AlphaFoldDB" id="W6MT12"/>
<dbReference type="STRING" id="1382522.W6MT12"/>
<feature type="transmembrane region" description="Helical" evidence="6">
    <location>
        <begin position="157"/>
        <end position="176"/>
    </location>
</feature>
<dbReference type="Proteomes" id="UP000019384">
    <property type="component" value="Unassembled WGS sequence"/>
</dbReference>
<feature type="transmembrane region" description="Helical" evidence="6">
    <location>
        <begin position="197"/>
        <end position="216"/>
    </location>
</feature>
<feature type="transmembrane region" description="Helical" evidence="6">
    <location>
        <begin position="286"/>
        <end position="305"/>
    </location>
</feature>
<evidence type="ECO:0000256" key="2">
    <source>
        <dbReference type="ARBA" id="ARBA00006945"/>
    </source>
</evidence>
<evidence type="ECO:0000256" key="1">
    <source>
        <dbReference type="ARBA" id="ARBA00004141"/>
    </source>
</evidence>
<dbReference type="GO" id="GO:0016020">
    <property type="term" value="C:membrane"/>
    <property type="evidence" value="ECO:0007669"/>
    <property type="project" value="UniProtKB-SubCell"/>
</dbReference>
<dbReference type="Pfam" id="PF02077">
    <property type="entry name" value="SURF4"/>
    <property type="match status" value="1"/>
</dbReference>
<dbReference type="InterPro" id="IPR002995">
    <property type="entry name" value="Surf4"/>
</dbReference>
<protein>
    <recommendedName>
        <fullName evidence="9">ER-derived vesicles protein ERV29</fullName>
    </recommendedName>
</protein>
<gene>
    <name evidence="7" type="ORF">KUCA_T00005858001</name>
</gene>
<dbReference type="GO" id="GO:0030134">
    <property type="term" value="C:COPII-coated ER to Golgi transport vesicle"/>
    <property type="evidence" value="ECO:0007669"/>
    <property type="project" value="EnsemblFungi"/>
</dbReference>
<keyword evidence="4 6" id="KW-1133">Transmembrane helix</keyword>
<evidence type="ECO:0000256" key="6">
    <source>
        <dbReference type="SAM" id="Phobius"/>
    </source>
</evidence>
<evidence type="ECO:0000256" key="5">
    <source>
        <dbReference type="ARBA" id="ARBA00023136"/>
    </source>
</evidence>
<dbReference type="PROSITE" id="PS01339">
    <property type="entry name" value="SURF4"/>
    <property type="match status" value="1"/>
</dbReference>
<dbReference type="EMBL" id="HG793131">
    <property type="protein sequence ID" value="CDK29864.1"/>
    <property type="molecule type" value="Genomic_DNA"/>
</dbReference>
<evidence type="ECO:0000256" key="3">
    <source>
        <dbReference type="ARBA" id="ARBA00022692"/>
    </source>
</evidence>
<feature type="transmembrane region" description="Helical" evidence="6">
    <location>
        <begin position="247"/>
        <end position="266"/>
    </location>
</feature>
<evidence type="ECO:0000256" key="4">
    <source>
        <dbReference type="ARBA" id="ARBA00022989"/>
    </source>
</evidence>
<reference evidence="7" key="1">
    <citation type="submission" date="2013-12" db="EMBL/GenBank/DDBJ databases">
        <authorList>
            <person name="Genoscope - CEA"/>
        </authorList>
    </citation>
    <scope>NUCLEOTIDE SEQUENCE</scope>
    <source>
        <strain evidence="7">CBS 1993</strain>
    </source>
</reference>
<dbReference type="OrthoDB" id="7859621at2759"/>
<evidence type="ECO:0000313" key="7">
    <source>
        <dbReference type="EMBL" id="CDK29864.1"/>
    </source>
</evidence>
<sequence length="312" mass="35654">MSFRGLDSKRFPTSEAGFGGQSRKATAFAERLVDSNNPYVAKFEEFASSVEEYVDTHFDSIKPYVPAIGRFLIVATFLEDSVRIFSQWDDQVYYLATFRHLWVWFVKLFLVFNISLMVSASVMIITRVKTEIAACLLTAVVVFQGFIYGLFFDPVFFFRNISVVGGLLIALSDSLVRDKRFLSMPGLPMVESKDNKKYFLLAGRIMLILLFLVFAFKTSWSFFRLFVVLVGFFACSAVVVGYKTKFAAVLLVVLFSIYNISSNHYWTYGQRDARRDYLKYEFFQTLSIVGGLLIILNTGAGELSLDEKKKIY</sequence>
<feature type="transmembrane region" description="Helical" evidence="6">
    <location>
        <begin position="101"/>
        <end position="125"/>
    </location>
</feature>
<reference evidence="7" key="2">
    <citation type="submission" date="2014-02" db="EMBL/GenBank/DDBJ databases">
        <title>Complete DNA sequence of /Kuraishia capsulata/ illustrates novel genomic features among budding yeasts (/Saccharomycotina/).</title>
        <authorList>
            <person name="Morales L."/>
            <person name="Noel B."/>
            <person name="Porcel B."/>
            <person name="Marcet-Houben M."/>
            <person name="Hullo M-F."/>
            <person name="Sacerdot C."/>
            <person name="Tekaia F."/>
            <person name="Leh-Louis V."/>
            <person name="Despons L."/>
            <person name="Khanna V."/>
            <person name="Aury J-M."/>
            <person name="Barbe V."/>
            <person name="Couloux A."/>
            <person name="Labadie K."/>
            <person name="Pelletier E."/>
            <person name="Souciet J-L."/>
            <person name="Boekhout T."/>
            <person name="Gabaldon T."/>
            <person name="Wincker P."/>
            <person name="Dujon B."/>
        </authorList>
    </citation>
    <scope>NUCLEOTIDE SEQUENCE</scope>
    <source>
        <strain evidence="7">CBS 1993</strain>
    </source>
</reference>
<feature type="transmembrane region" description="Helical" evidence="6">
    <location>
        <begin position="132"/>
        <end position="151"/>
    </location>
</feature>
<comment type="subcellular location">
    <subcellularLocation>
        <location evidence="1">Membrane</location>
        <topology evidence="1">Multi-pass membrane protein</topology>
    </subcellularLocation>
</comment>
<keyword evidence="5 6" id="KW-0472">Membrane</keyword>
<keyword evidence="3 6" id="KW-0812">Transmembrane</keyword>
<evidence type="ECO:0008006" key="9">
    <source>
        <dbReference type="Google" id="ProtNLM"/>
    </source>
</evidence>
<accession>W6MT12</accession>
<comment type="similarity">
    <text evidence="2">Belongs to the SURF4 family.</text>
</comment>
<name>W6MT12_9ASCO</name>
<dbReference type="GO" id="GO:0097020">
    <property type="term" value="F:COPII receptor activity"/>
    <property type="evidence" value="ECO:0007669"/>
    <property type="project" value="EnsemblFungi"/>
</dbReference>
<organism evidence="7 8">
    <name type="scientific">Kuraishia capsulata CBS 1993</name>
    <dbReference type="NCBI Taxonomy" id="1382522"/>
    <lineage>
        <taxon>Eukaryota</taxon>
        <taxon>Fungi</taxon>
        <taxon>Dikarya</taxon>
        <taxon>Ascomycota</taxon>
        <taxon>Saccharomycotina</taxon>
        <taxon>Pichiomycetes</taxon>
        <taxon>Pichiales</taxon>
        <taxon>Pichiaceae</taxon>
        <taxon>Kuraishia</taxon>
    </lineage>
</organism>
<feature type="transmembrane region" description="Helical" evidence="6">
    <location>
        <begin position="222"/>
        <end position="240"/>
    </location>
</feature>
<keyword evidence="8" id="KW-1185">Reference proteome</keyword>
<dbReference type="GeneID" id="34523235"/>
<dbReference type="GO" id="GO:0006888">
    <property type="term" value="P:endoplasmic reticulum to Golgi vesicle-mediated transport"/>
    <property type="evidence" value="ECO:0007669"/>
    <property type="project" value="EnsemblFungi"/>
</dbReference>
<evidence type="ECO:0000313" key="8">
    <source>
        <dbReference type="Proteomes" id="UP000019384"/>
    </source>
</evidence>
<dbReference type="HOGENOM" id="CLU_056195_0_0_1"/>
<dbReference type="RefSeq" id="XP_022461847.1">
    <property type="nucleotide sequence ID" value="XM_022603263.1"/>
</dbReference>